<evidence type="ECO:0000256" key="2">
    <source>
        <dbReference type="ARBA" id="ARBA00022692"/>
    </source>
</evidence>
<evidence type="ECO:0000256" key="3">
    <source>
        <dbReference type="ARBA" id="ARBA00022960"/>
    </source>
</evidence>
<evidence type="ECO:0000256" key="4">
    <source>
        <dbReference type="ARBA" id="ARBA00022989"/>
    </source>
</evidence>
<feature type="transmembrane region" description="Helical" evidence="6">
    <location>
        <begin position="321"/>
        <end position="347"/>
    </location>
</feature>
<dbReference type="Proteomes" id="UP000018895">
    <property type="component" value="Unassembled WGS sequence"/>
</dbReference>
<evidence type="ECO:0000256" key="5">
    <source>
        <dbReference type="ARBA" id="ARBA00023136"/>
    </source>
</evidence>
<dbReference type="PANTHER" id="PTHR30474">
    <property type="entry name" value="CELL CYCLE PROTEIN"/>
    <property type="match status" value="1"/>
</dbReference>
<organism evidence="7 8">
    <name type="scientific">Halalkalibacter hemicellulosilyticusJCM 9152</name>
    <dbReference type="NCBI Taxonomy" id="1236971"/>
    <lineage>
        <taxon>Bacteria</taxon>
        <taxon>Bacillati</taxon>
        <taxon>Bacillota</taxon>
        <taxon>Bacilli</taxon>
        <taxon>Bacillales</taxon>
        <taxon>Bacillaceae</taxon>
        <taxon>Halalkalibacter</taxon>
    </lineage>
</organism>
<evidence type="ECO:0000256" key="1">
    <source>
        <dbReference type="ARBA" id="ARBA00004141"/>
    </source>
</evidence>
<dbReference type="GO" id="GO:0008360">
    <property type="term" value="P:regulation of cell shape"/>
    <property type="evidence" value="ECO:0007669"/>
    <property type="project" value="UniProtKB-KW"/>
</dbReference>
<feature type="transmembrane region" description="Helical" evidence="6">
    <location>
        <begin position="398"/>
        <end position="418"/>
    </location>
</feature>
<comment type="caution">
    <text evidence="7">The sequence shown here is derived from an EMBL/GenBank/DDBJ whole genome shotgun (WGS) entry which is preliminary data.</text>
</comment>
<reference evidence="7" key="1">
    <citation type="journal article" date="2014" name="Genome Announc.">
        <title>Draft Genome Sequences of Three Alkaliphilic Bacillus Strains, Bacillus wakoensis JCM 9140T, Bacillus akibai JCM 9157T, and Bacillus hemicellulosilyticus JCM 9152T.</title>
        <authorList>
            <person name="Yuki M."/>
            <person name="Oshima K."/>
            <person name="Suda W."/>
            <person name="Oshida Y."/>
            <person name="Kitamura K."/>
            <person name="Iida T."/>
            <person name="Hattori M."/>
            <person name="Ohkuma M."/>
        </authorList>
    </citation>
    <scope>NUCLEOTIDE SEQUENCE [LARGE SCALE GENOMIC DNA]</scope>
    <source>
        <strain evidence="7">JCM 9152</strain>
    </source>
</reference>
<dbReference type="InterPro" id="IPR047928">
    <property type="entry name" value="Perm_prefix_1"/>
</dbReference>
<evidence type="ECO:0000313" key="7">
    <source>
        <dbReference type="EMBL" id="GAE30421.1"/>
    </source>
</evidence>
<keyword evidence="4 6" id="KW-1133">Transmembrane helix</keyword>
<dbReference type="EMBL" id="BAUU01000011">
    <property type="protein sequence ID" value="GAE30421.1"/>
    <property type="molecule type" value="Genomic_DNA"/>
</dbReference>
<feature type="transmembrane region" description="Helical" evidence="6">
    <location>
        <begin position="77"/>
        <end position="99"/>
    </location>
</feature>
<dbReference type="GO" id="GO:0015648">
    <property type="term" value="F:lipid-linked peptidoglycan transporter activity"/>
    <property type="evidence" value="ECO:0007669"/>
    <property type="project" value="TreeGrafter"/>
</dbReference>
<dbReference type="GO" id="GO:0032153">
    <property type="term" value="C:cell division site"/>
    <property type="evidence" value="ECO:0007669"/>
    <property type="project" value="TreeGrafter"/>
</dbReference>
<feature type="transmembrane region" description="Helical" evidence="6">
    <location>
        <begin position="247"/>
        <end position="266"/>
    </location>
</feature>
<keyword evidence="5 6" id="KW-0472">Membrane</keyword>
<dbReference type="GO" id="GO:0005886">
    <property type="term" value="C:plasma membrane"/>
    <property type="evidence" value="ECO:0007669"/>
    <property type="project" value="TreeGrafter"/>
</dbReference>
<evidence type="ECO:0000313" key="8">
    <source>
        <dbReference type="Proteomes" id="UP000018895"/>
    </source>
</evidence>
<dbReference type="InterPro" id="IPR001182">
    <property type="entry name" value="FtsW/RodA"/>
</dbReference>
<proteinExistence type="predicted"/>
<feature type="transmembrane region" description="Helical" evidence="6">
    <location>
        <begin position="224"/>
        <end position="240"/>
    </location>
</feature>
<dbReference type="NCBIfam" id="NF038403">
    <property type="entry name" value="perm_prefix_1"/>
    <property type="match status" value="1"/>
</dbReference>
<dbReference type="AlphaFoldDB" id="W4QEF9"/>
<dbReference type="Pfam" id="PF01098">
    <property type="entry name" value="FTSW_RODA_SPOVE"/>
    <property type="match status" value="1"/>
</dbReference>
<feature type="transmembrane region" description="Helical" evidence="6">
    <location>
        <begin position="138"/>
        <end position="157"/>
    </location>
</feature>
<gene>
    <name evidence="7" type="ORF">JCM9152_1828</name>
</gene>
<keyword evidence="3" id="KW-0133">Cell shape</keyword>
<feature type="transmembrane region" description="Helical" evidence="6">
    <location>
        <begin position="169"/>
        <end position="191"/>
    </location>
</feature>
<feature type="transmembrane region" description="Helical" evidence="6">
    <location>
        <begin position="198"/>
        <end position="218"/>
    </location>
</feature>
<feature type="transmembrane region" description="Helical" evidence="6">
    <location>
        <begin position="359"/>
        <end position="378"/>
    </location>
</feature>
<protein>
    <submittedName>
        <fullName evidence="7">Cell division protein FtsW</fullName>
    </submittedName>
</protein>
<keyword evidence="7" id="KW-0131">Cell cycle</keyword>
<dbReference type="RefSeq" id="WP_035343064.1">
    <property type="nucleotide sequence ID" value="NZ_BAUU01000011.1"/>
</dbReference>
<sequence>MSRLVFKQFINEVKAQIRSKEAQQFVEAELTNHFIERKQEILTEGLSEIESEKKAVEQFGNPLTLGKKMHQIHKPKVDWLTIGLLVAVISIGMVTLYSLPTFSGISSLHYVRVQLISSIIALAVMTGIMFFDYRKMERYWMCFLFVGVILSFLFFYLSSSRNGILYLDMRYFDITFWSINLLYILALAGILSSKHLKGFMKVLLATVVIWLVVALTYFFLGSAMIIYLATCLIMAAVAPMERKRTFYIVNSVLLLVGSTIFALFLAEHQMERIVGFLYSEDYADSYGYIYIVIKQLLQEATFWGNDQTIIGEQLPEAHTDFIIISIIHQFGWGFGSLIFITLFAFLIRTLQIVKKTNDPFGRVIVLASVAMIGVTSVWNMGMVFGLLPIIGIPLPFTSYGGASMILYSIYVGFILSVYRRKDLVQHQISRAV</sequence>
<keyword evidence="2 6" id="KW-0812">Transmembrane</keyword>
<dbReference type="PANTHER" id="PTHR30474:SF1">
    <property type="entry name" value="PEPTIDOGLYCAN GLYCOSYLTRANSFERASE MRDB"/>
    <property type="match status" value="1"/>
</dbReference>
<feature type="transmembrane region" description="Helical" evidence="6">
    <location>
        <begin position="111"/>
        <end position="131"/>
    </location>
</feature>
<dbReference type="STRING" id="1236971.JCM9152_1828"/>
<name>W4QEF9_9BACI</name>
<dbReference type="GO" id="GO:0051301">
    <property type="term" value="P:cell division"/>
    <property type="evidence" value="ECO:0007669"/>
    <property type="project" value="UniProtKB-KW"/>
</dbReference>
<evidence type="ECO:0000256" key="6">
    <source>
        <dbReference type="SAM" id="Phobius"/>
    </source>
</evidence>
<dbReference type="OrthoDB" id="2192428at2"/>
<keyword evidence="7" id="KW-0132">Cell division</keyword>
<keyword evidence="8" id="KW-1185">Reference proteome</keyword>
<comment type="subcellular location">
    <subcellularLocation>
        <location evidence="1">Membrane</location>
        <topology evidence="1">Multi-pass membrane protein</topology>
    </subcellularLocation>
</comment>
<accession>W4QEF9</accession>